<evidence type="ECO:0000256" key="1">
    <source>
        <dbReference type="SAM" id="MobiDB-lite"/>
    </source>
</evidence>
<proteinExistence type="predicted"/>
<feature type="region of interest" description="Disordered" evidence="1">
    <location>
        <begin position="196"/>
        <end position="219"/>
    </location>
</feature>
<keyword evidence="4" id="KW-1185">Reference proteome</keyword>
<protein>
    <recommendedName>
        <fullName evidence="2">Reverse transcriptase domain-containing protein</fullName>
    </recommendedName>
</protein>
<dbReference type="InterPro" id="IPR000477">
    <property type="entry name" value="RT_dom"/>
</dbReference>
<organism evidence="3 4">
    <name type="scientific">Plakobranchus ocellatus</name>
    <dbReference type="NCBI Taxonomy" id="259542"/>
    <lineage>
        <taxon>Eukaryota</taxon>
        <taxon>Metazoa</taxon>
        <taxon>Spiralia</taxon>
        <taxon>Lophotrochozoa</taxon>
        <taxon>Mollusca</taxon>
        <taxon>Gastropoda</taxon>
        <taxon>Heterobranchia</taxon>
        <taxon>Euthyneura</taxon>
        <taxon>Panpulmonata</taxon>
        <taxon>Sacoglossa</taxon>
        <taxon>Placobranchoidea</taxon>
        <taxon>Plakobranchidae</taxon>
        <taxon>Plakobranchus</taxon>
    </lineage>
</organism>
<sequence>MLEDIDEAFAIMDDILTAEKDLNEHNEILKKVLYSATEYNLKINMGKVRIRQESIEHCGHIITSEGLKTDTEKIRAHCKNKENQKYYHERKTKLLRDLQEAIQVQLQPTAGNKHWLSGSVVKRTDPGSYQVETDNGVYRRNRRRIKTATEQANKRHYDFSLEQYEVEDDMQETVGDNYSMPNAAQPHVEILPSPTHRNFSSSRPLTDSVSPKAHSNNTSYTARSGRLVTNRTNIRGSSSQMSTKLYKNRMSFISGTHCAEGGLMDDFVKCPGKGHNESRYPSSGSNHSLTLIQDSGLEKLVIIQDSNGWELASVDYRSCPEKLE</sequence>
<feature type="domain" description="Reverse transcriptase" evidence="2">
    <location>
        <begin position="1"/>
        <end position="62"/>
    </location>
</feature>
<dbReference type="InterPro" id="IPR043502">
    <property type="entry name" value="DNA/RNA_pol_sf"/>
</dbReference>
<dbReference type="PANTHER" id="PTHR37984">
    <property type="entry name" value="PROTEIN CBG26694"/>
    <property type="match status" value="1"/>
</dbReference>
<name>A0AAV4ALP5_9GAST</name>
<reference evidence="3 4" key="1">
    <citation type="journal article" date="2021" name="Elife">
        <title>Chloroplast acquisition without the gene transfer in kleptoplastic sea slugs, Plakobranchus ocellatus.</title>
        <authorList>
            <person name="Maeda T."/>
            <person name="Takahashi S."/>
            <person name="Yoshida T."/>
            <person name="Shimamura S."/>
            <person name="Takaki Y."/>
            <person name="Nagai Y."/>
            <person name="Toyoda A."/>
            <person name="Suzuki Y."/>
            <person name="Arimoto A."/>
            <person name="Ishii H."/>
            <person name="Satoh N."/>
            <person name="Nishiyama T."/>
            <person name="Hasebe M."/>
            <person name="Maruyama T."/>
            <person name="Minagawa J."/>
            <person name="Obokata J."/>
            <person name="Shigenobu S."/>
        </authorList>
    </citation>
    <scope>NUCLEOTIDE SEQUENCE [LARGE SCALE GENOMIC DNA]</scope>
</reference>
<gene>
    <name evidence="3" type="ORF">PoB_003479000</name>
</gene>
<dbReference type="Proteomes" id="UP000735302">
    <property type="component" value="Unassembled WGS sequence"/>
</dbReference>
<dbReference type="InterPro" id="IPR050951">
    <property type="entry name" value="Retrovirus_Pol_polyprotein"/>
</dbReference>
<accession>A0AAV4ALP5</accession>
<comment type="caution">
    <text evidence="3">The sequence shown here is derived from an EMBL/GenBank/DDBJ whole genome shotgun (WGS) entry which is preliminary data.</text>
</comment>
<evidence type="ECO:0000313" key="3">
    <source>
        <dbReference type="EMBL" id="GFO08285.1"/>
    </source>
</evidence>
<dbReference type="Gene3D" id="3.30.70.270">
    <property type="match status" value="1"/>
</dbReference>
<evidence type="ECO:0000313" key="4">
    <source>
        <dbReference type="Proteomes" id="UP000735302"/>
    </source>
</evidence>
<evidence type="ECO:0000259" key="2">
    <source>
        <dbReference type="PROSITE" id="PS50878"/>
    </source>
</evidence>
<dbReference type="InterPro" id="IPR043128">
    <property type="entry name" value="Rev_trsase/Diguanyl_cyclase"/>
</dbReference>
<dbReference type="AlphaFoldDB" id="A0AAV4ALP5"/>
<dbReference type="PROSITE" id="PS50878">
    <property type="entry name" value="RT_POL"/>
    <property type="match status" value="1"/>
</dbReference>
<dbReference type="EMBL" id="BLXT01003952">
    <property type="protein sequence ID" value="GFO08285.1"/>
    <property type="molecule type" value="Genomic_DNA"/>
</dbReference>
<dbReference type="SUPFAM" id="SSF56672">
    <property type="entry name" value="DNA/RNA polymerases"/>
    <property type="match status" value="1"/>
</dbReference>
<dbReference type="PANTHER" id="PTHR37984:SF9">
    <property type="entry name" value="INTEGRASE CATALYTIC DOMAIN-CONTAINING PROTEIN"/>
    <property type="match status" value="1"/>
</dbReference>